<feature type="compositionally biased region" description="Basic and acidic residues" evidence="1">
    <location>
        <begin position="255"/>
        <end position="277"/>
    </location>
</feature>
<name>A0A562ZNV6_9BURK</name>
<dbReference type="Proteomes" id="UP000318199">
    <property type="component" value="Unassembled WGS sequence"/>
</dbReference>
<evidence type="ECO:0000313" key="3">
    <source>
        <dbReference type="Proteomes" id="UP000318199"/>
    </source>
</evidence>
<reference evidence="2 3" key="1">
    <citation type="submission" date="2019-07" db="EMBL/GenBank/DDBJ databases">
        <title>Caenimonas sedimenti sp. nov., isolated from activated sludge.</title>
        <authorList>
            <person name="Xu J."/>
        </authorList>
    </citation>
    <scope>NUCLEOTIDE SEQUENCE [LARGE SCALE GENOMIC DNA]</scope>
    <source>
        <strain evidence="2 3">HX-9-20</strain>
    </source>
</reference>
<feature type="compositionally biased region" description="Pro residues" evidence="1">
    <location>
        <begin position="297"/>
        <end position="309"/>
    </location>
</feature>
<sequence length="329" mass="33971">MAAAEGTRCEFEPVIKAAGSEDGTSRIPADLTGRTAAGVPPLLVTGKESAAAGRQRDAEVAFLTACRIGRELGPPGSGVYADAKYQLGRHYAMVARTTESDASRPELLRRARVLYTDALQALRAQHGESHEKTRFAAQGLAALPPAGADDEAPKTAKADPAPKPAADPAPKPEPAVAEAPKPAKAPAAVAVAPPASAEPAPAPAPVIVRAPPEAPPAALPAPPVAKAPPRPRSEARAPAEPRVPVPPPELASAPQRRDVEARPRDVEARPRDVEARVVEAPPIQSRAPEPRVAVERPAPPRPRAEPPQEPAVVIEEPPGAATGSTGTIQ</sequence>
<evidence type="ECO:0000256" key="1">
    <source>
        <dbReference type="SAM" id="MobiDB-lite"/>
    </source>
</evidence>
<dbReference type="AlphaFoldDB" id="A0A562ZNV6"/>
<comment type="caution">
    <text evidence="2">The sequence shown here is derived from an EMBL/GenBank/DDBJ whole genome shotgun (WGS) entry which is preliminary data.</text>
</comment>
<feature type="compositionally biased region" description="Low complexity" evidence="1">
    <location>
        <begin position="174"/>
        <end position="211"/>
    </location>
</feature>
<dbReference type="RefSeq" id="WP_222432842.1">
    <property type="nucleotide sequence ID" value="NZ_VOBQ01000014.1"/>
</dbReference>
<feature type="compositionally biased region" description="Pro residues" evidence="1">
    <location>
        <begin position="161"/>
        <end position="173"/>
    </location>
</feature>
<evidence type="ECO:0000313" key="2">
    <source>
        <dbReference type="EMBL" id="TWO69834.1"/>
    </source>
</evidence>
<feature type="region of interest" description="Disordered" evidence="1">
    <location>
        <begin position="144"/>
        <end position="329"/>
    </location>
</feature>
<feature type="compositionally biased region" description="Pro residues" evidence="1">
    <location>
        <begin position="212"/>
        <end position="230"/>
    </location>
</feature>
<accession>A0A562ZNV6</accession>
<keyword evidence="3" id="KW-1185">Reference proteome</keyword>
<proteinExistence type="predicted"/>
<gene>
    <name evidence="2" type="ORF">FN976_18640</name>
</gene>
<protein>
    <submittedName>
        <fullName evidence="2">Uncharacterized protein</fullName>
    </submittedName>
</protein>
<dbReference type="EMBL" id="VOBQ01000014">
    <property type="protein sequence ID" value="TWO69834.1"/>
    <property type="molecule type" value="Genomic_DNA"/>
</dbReference>
<organism evidence="2 3">
    <name type="scientific">Caenimonas sedimenti</name>
    <dbReference type="NCBI Taxonomy" id="2596921"/>
    <lineage>
        <taxon>Bacteria</taxon>
        <taxon>Pseudomonadati</taxon>
        <taxon>Pseudomonadota</taxon>
        <taxon>Betaproteobacteria</taxon>
        <taxon>Burkholderiales</taxon>
        <taxon>Comamonadaceae</taxon>
        <taxon>Caenimonas</taxon>
    </lineage>
</organism>